<evidence type="ECO:0000256" key="7">
    <source>
        <dbReference type="ARBA" id="ARBA00022759"/>
    </source>
</evidence>
<dbReference type="PANTHER" id="PTHR16036">
    <property type="entry name" value="ANKYRIN REPEAT AND ZINC FINGER DOMAIN-CONTAINING PROTEIN 1"/>
    <property type="match status" value="1"/>
</dbReference>
<evidence type="ECO:0000313" key="16">
    <source>
        <dbReference type="EMBL" id="KAF9137515.1"/>
    </source>
</evidence>
<evidence type="ECO:0000256" key="5">
    <source>
        <dbReference type="ARBA" id="ARBA00022723"/>
    </source>
</evidence>
<evidence type="ECO:0000313" key="17">
    <source>
        <dbReference type="Proteomes" id="UP000748756"/>
    </source>
</evidence>
<dbReference type="InterPro" id="IPR036770">
    <property type="entry name" value="Ankyrin_rpt-contain_sf"/>
</dbReference>
<feature type="compositionally biased region" description="Acidic residues" evidence="14">
    <location>
        <begin position="360"/>
        <end position="375"/>
    </location>
</feature>
<comment type="domain">
    <text evidence="13">The VLRF1 domain mediates binding to the 60S ribosomal subunit.</text>
</comment>
<feature type="compositionally biased region" description="Low complexity" evidence="14">
    <location>
        <begin position="317"/>
        <end position="336"/>
    </location>
</feature>
<evidence type="ECO:0000256" key="14">
    <source>
        <dbReference type="SAM" id="MobiDB-lite"/>
    </source>
</evidence>
<comment type="similarity">
    <text evidence="2 13">Belongs to the ANKZF1/VMS1 family.</text>
</comment>
<keyword evidence="10" id="KW-0862">Zinc</keyword>
<dbReference type="InterPro" id="IPR002110">
    <property type="entry name" value="Ankyrin_rpt"/>
</dbReference>
<proteinExistence type="inferred from homology"/>
<dbReference type="InterPro" id="IPR041540">
    <property type="entry name" value="VATC"/>
</dbReference>
<feature type="compositionally biased region" description="Polar residues" evidence="14">
    <location>
        <begin position="179"/>
        <end position="189"/>
    </location>
</feature>
<evidence type="ECO:0000256" key="10">
    <source>
        <dbReference type="ARBA" id="ARBA00022833"/>
    </source>
</evidence>
<dbReference type="InterPro" id="IPR041175">
    <property type="entry name" value="VLRF1/Vms1"/>
</dbReference>
<keyword evidence="12" id="KW-0175">Coiled coil</keyword>
<evidence type="ECO:0000256" key="3">
    <source>
        <dbReference type="ARBA" id="ARBA00022490"/>
    </source>
</evidence>
<dbReference type="PANTHER" id="PTHR16036:SF2">
    <property type="entry name" value="TRNA ENDONUCLEASE ANKZF1"/>
    <property type="match status" value="1"/>
</dbReference>
<keyword evidence="17" id="KW-1185">Reference proteome</keyword>
<dbReference type="Pfam" id="PF18716">
    <property type="entry name" value="VATC"/>
    <property type="match status" value="1"/>
</dbReference>
<name>A0A9P5RQ42_9FUNG</name>
<feature type="compositionally biased region" description="Polar residues" evidence="14">
    <location>
        <begin position="772"/>
        <end position="783"/>
    </location>
</feature>
<dbReference type="GO" id="GO:0036503">
    <property type="term" value="P:ERAD pathway"/>
    <property type="evidence" value="ECO:0007669"/>
    <property type="project" value="TreeGrafter"/>
</dbReference>
<dbReference type="Pfam" id="PF18826">
    <property type="entry name" value="bVLRF1"/>
    <property type="match status" value="1"/>
</dbReference>
<feature type="compositionally biased region" description="Low complexity" evidence="14">
    <location>
        <begin position="14"/>
        <end position="48"/>
    </location>
</feature>
<keyword evidence="9 13" id="KW-0378">Hydrolase</keyword>
<keyword evidence="5" id="KW-0479">Metal-binding</keyword>
<feature type="region of interest" description="Disordered" evidence="14">
    <location>
        <begin position="307"/>
        <end position="375"/>
    </location>
</feature>
<evidence type="ECO:0000256" key="1">
    <source>
        <dbReference type="ARBA" id="ARBA00004496"/>
    </source>
</evidence>
<dbReference type="GO" id="GO:0005737">
    <property type="term" value="C:cytoplasm"/>
    <property type="evidence" value="ECO:0007669"/>
    <property type="project" value="UniProtKB-SubCell"/>
</dbReference>
<keyword evidence="4 13" id="KW-0540">Nuclease</keyword>
<evidence type="ECO:0000259" key="15">
    <source>
        <dbReference type="PROSITE" id="PS52044"/>
    </source>
</evidence>
<keyword evidence="6" id="KW-0677">Repeat</keyword>
<feature type="region of interest" description="Disordered" evidence="14">
    <location>
        <begin position="680"/>
        <end position="699"/>
    </location>
</feature>
<dbReference type="EMBL" id="JAAAUQ010001552">
    <property type="protein sequence ID" value="KAF9137515.1"/>
    <property type="molecule type" value="Genomic_DNA"/>
</dbReference>
<accession>A0A9P5RQ42</accession>
<dbReference type="AlphaFoldDB" id="A0A9P5RQ42"/>
<reference evidence="16" key="1">
    <citation type="journal article" date="2020" name="Fungal Divers.">
        <title>Resolving the Mortierellaceae phylogeny through synthesis of multi-gene phylogenetics and phylogenomics.</title>
        <authorList>
            <person name="Vandepol N."/>
            <person name="Liber J."/>
            <person name="Desiro A."/>
            <person name="Na H."/>
            <person name="Kennedy M."/>
            <person name="Barry K."/>
            <person name="Grigoriev I.V."/>
            <person name="Miller A.N."/>
            <person name="O'Donnell K."/>
            <person name="Stajich J.E."/>
            <person name="Bonito G."/>
        </authorList>
    </citation>
    <scope>NUCLEOTIDE SEQUENCE</scope>
    <source>
        <strain evidence="16">NRRL 6426</strain>
    </source>
</reference>
<keyword evidence="7 13" id="KW-0255">Endonuclease</keyword>
<dbReference type="Pfam" id="PF00023">
    <property type="entry name" value="Ank"/>
    <property type="match status" value="1"/>
</dbReference>
<keyword evidence="3 13" id="KW-0963">Cytoplasm</keyword>
<keyword evidence="11" id="KW-0040">ANK repeat</keyword>
<keyword evidence="8" id="KW-0863">Zinc-finger</keyword>
<feature type="compositionally biased region" description="Low complexity" evidence="14">
    <location>
        <begin position="784"/>
        <end position="796"/>
    </location>
</feature>
<evidence type="ECO:0000256" key="4">
    <source>
        <dbReference type="ARBA" id="ARBA00022722"/>
    </source>
</evidence>
<dbReference type="Proteomes" id="UP000748756">
    <property type="component" value="Unassembled WGS sequence"/>
</dbReference>
<evidence type="ECO:0000256" key="13">
    <source>
        <dbReference type="PROSITE-ProRule" id="PRU01389"/>
    </source>
</evidence>
<feature type="region of interest" description="Disordered" evidence="14">
    <location>
        <begin position="75"/>
        <end position="98"/>
    </location>
</feature>
<feature type="region of interest" description="Disordered" evidence="14">
    <location>
        <begin position="744"/>
        <end position="799"/>
    </location>
</feature>
<dbReference type="GO" id="GO:0004519">
    <property type="term" value="F:endonuclease activity"/>
    <property type="evidence" value="ECO:0007669"/>
    <property type="project" value="UniProtKB-KW"/>
</dbReference>
<evidence type="ECO:0000256" key="11">
    <source>
        <dbReference type="ARBA" id="ARBA00023043"/>
    </source>
</evidence>
<dbReference type="Gene3D" id="1.25.40.20">
    <property type="entry name" value="Ankyrin repeat-containing domain"/>
    <property type="match status" value="1"/>
</dbReference>
<feature type="domain" description="VLRF1" evidence="15">
    <location>
        <begin position="399"/>
        <end position="547"/>
    </location>
</feature>
<comment type="subcellular location">
    <subcellularLocation>
        <location evidence="1">Cytoplasm</location>
    </subcellularLocation>
</comment>
<comment type="caution">
    <text evidence="16">The sequence shown here is derived from an EMBL/GenBank/DDBJ whole genome shotgun (WGS) entry which is preliminary data.</text>
</comment>
<dbReference type="GO" id="GO:0016787">
    <property type="term" value="F:hydrolase activity"/>
    <property type="evidence" value="ECO:0007669"/>
    <property type="project" value="UniProtKB-KW"/>
</dbReference>
<feature type="active site" evidence="13">
    <location>
        <position position="452"/>
    </location>
</feature>
<sequence length="884" mass="96402">MNNNSNLPTDDNIHATASSTSTHAESKHTATSTTTTDVTTTTASTGPTTPLSVFFLPQELIASLVPQAPTDSLGLLPPLSLEPTRNTNSDSAERTTTPAVATSLDSAVPSCRICGIANLESVEKQREHVRLDWHRYNLKQQLLDKSARPITEQQFENMIQDLSSISGSDTDDSDDDNQQRTGTAAATLGSNNSTAVNSIRAGAGAGGDDQEALIQSLMKKLELTVKQNQNARNQDPVLVLQQQALEQQLQEARSSPFIWFTSTLYDETVRLGIYKNALPNRGLCEDVVEYLKTVQFAVAPVVKKQKNNKLRREAKRAAAAAAAGGEAGQEQEPQRAIAQQDSTPSSVAALASTPPVTQPDAEDDDDDDEEEEQDQDWIKYQMQAKQQQQPVVSIQPPKQARYWTLILIGGGHFAGVVMDLAGQVSSHGRDMKVVAHKTFHRYTVRRKQGGSQATHGIANSAGARIRMYNEEALKLEVRELLEGWSHWIKQSECVFVHSPGNNRKVLYYENSVLSAAEKQGRLRSIPFMTRRPTLTELKRAFVELTTVKVSVLTKEALERQAQAEQDALEKAQAASASASASESTKDHQKAAIVIPEAPAELLKLVELVKKGRAEAMSTHLLKHGIDPSQLLPLSTSTEYDIRRTPTILHLAAHHGQAHCVKLLLEKHNADPTTTTLSAAKAAAAAGDDEENEEEAGAVSGSSFTAYDIAKDKETRNAFRRAMALSPESWDWVGLAHVPSALTPEMEAEQERKAKEKTRKLLDAERERKKTSSRPGTPTNRSGATTPTSTSTTTSSSLLGKNLATATSANSHLSPEMRMRLERERRANAAEARMATMKQQETIRRAVQEGKNVCVACGKSLDGLTPFDKFGRKFCTTDCVAKGPA</sequence>
<dbReference type="OrthoDB" id="429841at2759"/>
<feature type="region of interest" description="Disordered" evidence="14">
    <location>
        <begin position="163"/>
        <end position="189"/>
    </location>
</feature>
<feature type="region of interest" description="Disordered" evidence="14">
    <location>
        <begin position="1"/>
        <end position="48"/>
    </location>
</feature>
<feature type="compositionally biased region" description="Polar residues" evidence="14">
    <location>
        <begin position="83"/>
        <end position="98"/>
    </location>
</feature>
<dbReference type="PROSITE" id="PS52044">
    <property type="entry name" value="VLRF1"/>
    <property type="match status" value="1"/>
</dbReference>
<evidence type="ECO:0000256" key="12">
    <source>
        <dbReference type="ARBA" id="ARBA00023054"/>
    </source>
</evidence>
<dbReference type="GO" id="GO:0008270">
    <property type="term" value="F:zinc ion binding"/>
    <property type="evidence" value="ECO:0007669"/>
    <property type="project" value="UniProtKB-KW"/>
</dbReference>
<feature type="compositionally biased region" description="Basic and acidic residues" evidence="14">
    <location>
        <begin position="748"/>
        <end position="769"/>
    </location>
</feature>
<organism evidence="16 17">
    <name type="scientific">Linnemannia schmuckeri</name>
    <dbReference type="NCBI Taxonomy" id="64567"/>
    <lineage>
        <taxon>Eukaryota</taxon>
        <taxon>Fungi</taxon>
        <taxon>Fungi incertae sedis</taxon>
        <taxon>Mucoromycota</taxon>
        <taxon>Mortierellomycotina</taxon>
        <taxon>Mortierellomycetes</taxon>
        <taxon>Mortierellales</taxon>
        <taxon>Mortierellaceae</taxon>
        <taxon>Linnemannia</taxon>
    </lineage>
</organism>
<feature type="compositionally biased region" description="Acidic residues" evidence="14">
    <location>
        <begin position="686"/>
        <end position="695"/>
    </location>
</feature>
<evidence type="ECO:0000256" key="2">
    <source>
        <dbReference type="ARBA" id="ARBA00009262"/>
    </source>
</evidence>
<dbReference type="InterPro" id="IPR047139">
    <property type="entry name" value="ANKZ1/VMS1"/>
</dbReference>
<evidence type="ECO:0000256" key="8">
    <source>
        <dbReference type="ARBA" id="ARBA00022771"/>
    </source>
</evidence>
<gene>
    <name evidence="16" type="ORF">BG015_002695</name>
</gene>
<evidence type="ECO:0000256" key="9">
    <source>
        <dbReference type="ARBA" id="ARBA00022801"/>
    </source>
</evidence>
<protein>
    <recommendedName>
        <fullName evidence="15">VLRF1 domain-containing protein</fullName>
    </recommendedName>
</protein>
<feature type="compositionally biased region" description="Polar residues" evidence="14">
    <location>
        <begin position="337"/>
        <end position="346"/>
    </location>
</feature>
<evidence type="ECO:0000256" key="6">
    <source>
        <dbReference type="ARBA" id="ARBA00022737"/>
    </source>
</evidence>